<keyword evidence="1" id="KW-1133">Transmembrane helix</keyword>
<organism evidence="2 3">
    <name type="scientific">Longibacter salinarum</name>
    <dbReference type="NCBI Taxonomy" id="1850348"/>
    <lineage>
        <taxon>Bacteria</taxon>
        <taxon>Pseudomonadati</taxon>
        <taxon>Rhodothermota</taxon>
        <taxon>Rhodothermia</taxon>
        <taxon>Rhodothermales</taxon>
        <taxon>Salisaetaceae</taxon>
        <taxon>Longibacter</taxon>
    </lineage>
</organism>
<keyword evidence="1" id="KW-0472">Membrane</keyword>
<sequence length="378" mass="41680">MPLPLPDHAVSTRVRSGGEHPLSAVEQSVDSLTQITLGAAVGEATLGRRVGNKAPLWGAFFGTLPDLDVVINPFVSEITSLAFHRGLSHSFLVVVVAAPLLAWMVSRIHASDGADWRAWTPLVLLTLVTHIILDTLTSYGTQVFAPLSDTRAAIPSIFIIDPVYTIPLALGLLIALKWRPTATARRRSNYIGLAVSTVYLCLTLGIKSHVESVFASSLEAQGKPHTEVFTQPTPFNTILWNGMVQDEGGTWTGQYSLFDSSGQIEFEYVPKNDHLLQGHMSDPAIDVLRWFSKGYYTVSQENGTTRLHDLRFGRTDLGLRSEGRYLFTFVLKQGPDGAFVNFAHTRPPFRPDDQLLRRFVNRIAGEERSSSQAVLQID</sequence>
<feature type="transmembrane region" description="Helical" evidence="1">
    <location>
        <begin position="188"/>
        <end position="206"/>
    </location>
</feature>
<name>A0A2A8D2S3_9BACT</name>
<feature type="transmembrane region" description="Helical" evidence="1">
    <location>
        <begin position="153"/>
        <end position="176"/>
    </location>
</feature>
<keyword evidence="3" id="KW-1185">Reference proteome</keyword>
<dbReference type="OrthoDB" id="9781927at2"/>
<dbReference type="Proteomes" id="UP000220102">
    <property type="component" value="Unassembled WGS sequence"/>
</dbReference>
<dbReference type="Pfam" id="PF04307">
    <property type="entry name" value="YdjM"/>
    <property type="match status" value="1"/>
</dbReference>
<comment type="caution">
    <text evidence="2">The sequence shown here is derived from an EMBL/GenBank/DDBJ whole genome shotgun (WGS) entry which is preliminary data.</text>
</comment>
<feature type="transmembrane region" description="Helical" evidence="1">
    <location>
        <begin position="116"/>
        <end position="133"/>
    </location>
</feature>
<gene>
    <name evidence="2" type="ORF">CRI94_02875</name>
</gene>
<dbReference type="PANTHER" id="PTHR40031">
    <property type="entry name" value="HYPOTHETICAL MEMBRANE SPANNING PROTEIN"/>
    <property type="match status" value="1"/>
</dbReference>
<evidence type="ECO:0000313" key="3">
    <source>
        <dbReference type="Proteomes" id="UP000220102"/>
    </source>
</evidence>
<feature type="transmembrane region" description="Helical" evidence="1">
    <location>
        <begin position="86"/>
        <end position="104"/>
    </location>
</feature>
<evidence type="ECO:0008006" key="4">
    <source>
        <dbReference type="Google" id="ProtNLM"/>
    </source>
</evidence>
<protein>
    <recommendedName>
        <fullName evidence="4">Hydrolase</fullName>
    </recommendedName>
</protein>
<dbReference type="InterPro" id="IPR007404">
    <property type="entry name" value="YdjM-like"/>
</dbReference>
<reference evidence="2 3" key="1">
    <citation type="submission" date="2017-10" db="EMBL/GenBank/DDBJ databases">
        <title>Draft genome of Longibacter Salinarum.</title>
        <authorList>
            <person name="Goh K.M."/>
            <person name="Shamsir M.S."/>
            <person name="Lim S.W."/>
        </authorList>
    </citation>
    <scope>NUCLEOTIDE SEQUENCE [LARGE SCALE GENOMIC DNA]</scope>
    <source>
        <strain evidence="2 3">KCTC 52045</strain>
    </source>
</reference>
<dbReference type="EMBL" id="PDEQ01000001">
    <property type="protein sequence ID" value="PEN15239.1"/>
    <property type="molecule type" value="Genomic_DNA"/>
</dbReference>
<dbReference type="AlphaFoldDB" id="A0A2A8D2S3"/>
<evidence type="ECO:0000256" key="1">
    <source>
        <dbReference type="SAM" id="Phobius"/>
    </source>
</evidence>
<dbReference type="PANTHER" id="PTHR40031:SF1">
    <property type="entry name" value="MEMBRANE-BOUND METAL-DEPENDENT HYDROLASE"/>
    <property type="match status" value="1"/>
</dbReference>
<proteinExistence type="predicted"/>
<evidence type="ECO:0000313" key="2">
    <source>
        <dbReference type="EMBL" id="PEN15239.1"/>
    </source>
</evidence>
<keyword evidence="1" id="KW-0812">Transmembrane</keyword>
<dbReference type="InterPro" id="IPR053170">
    <property type="entry name" value="Transcription_regulator"/>
</dbReference>
<accession>A0A2A8D2S3</accession>